<organism evidence="4 5">
    <name type="scientific">Streptomyces ochraceiscleroticus</name>
    <dbReference type="NCBI Taxonomy" id="47761"/>
    <lineage>
        <taxon>Bacteria</taxon>
        <taxon>Bacillati</taxon>
        <taxon>Actinomycetota</taxon>
        <taxon>Actinomycetes</taxon>
        <taxon>Kitasatosporales</taxon>
        <taxon>Streptomycetaceae</taxon>
        <taxon>Streptomyces</taxon>
    </lineage>
</organism>
<dbReference type="InterPro" id="IPR036629">
    <property type="entry name" value="YjbJ_sf"/>
</dbReference>
<evidence type="ECO:0000256" key="2">
    <source>
        <dbReference type="SAM" id="MobiDB-lite"/>
    </source>
</evidence>
<accession>A0ABW1MNW4</accession>
<keyword evidence="5" id="KW-1185">Reference proteome</keyword>
<evidence type="ECO:0000313" key="5">
    <source>
        <dbReference type="Proteomes" id="UP001596139"/>
    </source>
</evidence>
<dbReference type="RefSeq" id="WP_078649050.1">
    <property type="nucleotide sequence ID" value="NZ_JBHSPX010000006.1"/>
</dbReference>
<dbReference type="Pfam" id="PF05532">
    <property type="entry name" value="CsbD"/>
    <property type="match status" value="1"/>
</dbReference>
<dbReference type="InterPro" id="IPR008462">
    <property type="entry name" value="CsbD"/>
</dbReference>
<name>A0ABW1MNW4_9ACTN</name>
<reference evidence="5" key="1">
    <citation type="journal article" date="2019" name="Int. J. Syst. Evol. Microbiol.">
        <title>The Global Catalogue of Microorganisms (GCM) 10K type strain sequencing project: providing services to taxonomists for standard genome sequencing and annotation.</title>
        <authorList>
            <consortium name="The Broad Institute Genomics Platform"/>
            <consortium name="The Broad Institute Genome Sequencing Center for Infectious Disease"/>
            <person name="Wu L."/>
            <person name="Ma J."/>
        </authorList>
    </citation>
    <scope>NUCLEOTIDE SEQUENCE [LARGE SCALE GENOMIC DNA]</scope>
    <source>
        <strain evidence="5">CGMCC 1.15180</strain>
    </source>
</reference>
<comment type="caution">
    <text evidence="4">The sequence shown here is derived from an EMBL/GenBank/DDBJ whole genome shotgun (WGS) entry which is preliminary data.</text>
</comment>
<gene>
    <name evidence="4" type="ORF">ACFP4F_19795</name>
</gene>
<feature type="domain" description="CsbD-like" evidence="3">
    <location>
        <begin position="6"/>
        <end position="55"/>
    </location>
</feature>
<sequence>MNVGQTIKNQRQAARGRIKETIGRASGNRRMEREGRADRTLGSLKQAATKVREAFRF</sequence>
<comment type="similarity">
    <text evidence="1">Belongs to the UPF0337 (CsbD) family.</text>
</comment>
<dbReference type="Gene3D" id="1.10.1470.10">
    <property type="entry name" value="YjbJ"/>
    <property type="match status" value="1"/>
</dbReference>
<feature type="region of interest" description="Disordered" evidence="2">
    <location>
        <begin position="1"/>
        <end position="37"/>
    </location>
</feature>
<feature type="compositionally biased region" description="Polar residues" evidence="2">
    <location>
        <begin position="1"/>
        <end position="12"/>
    </location>
</feature>
<protein>
    <submittedName>
        <fullName evidence="4">CsbD family protein</fullName>
    </submittedName>
</protein>
<dbReference type="SUPFAM" id="SSF69047">
    <property type="entry name" value="Hypothetical protein YjbJ"/>
    <property type="match status" value="1"/>
</dbReference>
<evidence type="ECO:0000313" key="4">
    <source>
        <dbReference type="EMBL" id="MFC6064777.1"/>
    </source>
</evidence>
<evidence type="ECO:0000259" key="3">
    <source>
        <dbReference type="Pfam" id="PF05532"/>
    </source>
</evidence>
<dbReference type="EMBL" id="JBHSPX010000006">
    <property type="protein sequence ID" value="MFC6064777.1"/>
    <property type="molecule type" value="Genomic_DNA"/>
</dbReference>
<evidence type="ECO:0000256" key="1">
    <source>
        <dbReference type="ARBA" id="ARBA00009129"/>
    </source>
</evidence>
<proteinExistence type="inferred from homology"/>
<dbReference type="Proteomes" id="UP001596139">
    <property type="component" value="Unassembled WGS sequence"/>
</dbReference>